<dbReference type="InterPro" id="IPR000120">
    <property type="entry name" value="Amidase"/>
</dbReference>
<dbReference type="Pfam" id="PF01425">
    <property type="entry name" value="Amidase"/>
    <property type="match status" value="1"/>
</dbReference>
<comment type="catalytic activity">
    <reaction evidence="1">
        <text>a monocarboxylic acid amide + H2O = a monocarboxylate + NH4(+)</text>
        <dbReference type="Rhea" id="RHEA:12020"/>
        <dbReference type="ChEBI" id="CHEBI:15377"/>
        <dbReference type="ChEBI" id="CHEBI:28938"/>
        <dbReference type="ChEBI" id="CHEBI:35757"/>
        <dbReference type="ChEBI" id="CHEBI:83628"/>
        <dbReference type="EC" id="3.5.1.4"/>
    </reaction>
</comment>
<evidence type="ECO:0000256" key="3">
    <source>
        <dbReference type="ARBA" id="ARBA00012922"/>
    </source>
</evidence>
<dbReference type="RefSeq" id="WP_377001805.1">
    <property type="nucleotide sequence ID" value="NZ_JBHSQE010000009.1"/>
</dbReference>
<name>A0ABW1QCR2_9CORY</name>
<sequence length="432" mass="45868">MNTVRSDLPSILQLHTNYREGTATVRGTVDEAWSSRDRHVSLNAWITSEEPANLAESQARIDAGEMRLLEGVPVAVKDIIDVAGMRTTNGSGQAFHSRARDDAAVVALLKSQGALILGKVATEEFAFGITSKNAHFGPTRNPLDPTLTPGGSSGGSAVAVAAGDVFVSVGTDTTGSVRIPAAFCGVVGFKPTFGSLSGVGVTRLAPSLDTVGIIARSVADTRTTLAALNVDVEPADPREAHVMWLKRLDGVAVEPAIDTELRKVAERLNATEVSLPEQGIYELLGDIVTTEALQVHKEEGWWPAAHDAYSPLLRHRLQAAESNDLQDYLQATLDRSRMRSLLGHLLGDSVLLLPTSGAFPIAIEDVDDPVALAAFRRGVMTYCGLASLTGFPAIALPVPGRDFVSLQLIAAPGRDRQLLAAAEWVESIIATF</sequence>
<dbReference type="EMBL" id="JBHSQE010000009">
    <property type="protein sequence ID" value="MFC6147176.1"/>
    <property type="molecule type" value="Genomic_DNA"/>
</dbReference>
<feature type="domain" description="Amidase" evidence="4">
    <location>
        <begin position="30"/>
        <end position="419"/>
    </location>
</feature>
<proteinExistence type="inferred from homology"/>
<gene>
    <name evidence="5" type="ORF">ACFPUZ_10220</name>
</gene>
<reference evidence="6" key="1">
    <citation type="journal article" date="2019" name="Int. J. Syst. Evol. Microbiol.">
        <title>The Global Catalogue of Microorganisms (GCM) 10K type strain sequencing project: providing services to taxonomists for standard genome sequencing and annotation.</title>
        <authorList>
            <consortium name="The Broad Institute Genomics Platform"/>
            <consortium name="The Broad Institute Genome Sequencing Center for Infectious Disease"/>
            <person name="Wu L."/>
            <person name="Ma J."/>
        </authorList>
    </citation>
    <scope>NUCLEOTIDE SEQUENCE [LARGE SCALE GENOMIC DNA]</scope>
    <source>
        <strain evidence="6">CCUG 51943</strain>
    </source>
</reference>
<evidence type="ECO:0000256" key="1">
    <source>
        <dbReference type="ARBA" id="ARBA00001311"/>
    </source>
</evidence>
<evidence type="ECO:0000313" key="6">
    <source>
        <dbReference type="Proteomes" id="UP001596244"/>
    </source>
</evidence>
<dbReference type="Gene3D" id="3.90.1300.10">
    <property type="entry name" value="Amidase signature (AS) domain"/>
    <property type="match status" value="1"/>
</dbReference>
<dbReference type="EC" id="3.5.1.4" evidence="3"/>
<evidence type="ECO:0000256" key="2">
    <source>
        <dbReference type="ARBA" id="ARBA00009199"/>
    </source>
</evidence>
<dbReference type="SUPFAM" id="SSF75304">
    <property type="entry name" value="Amidase signature (AS) enzymes"/>
    <property type="match status" value="1"/>
</dbReference>
<accession>A0ABW1QCR2</accession>
<evidence type="ECO:0000313" key="5">
    <source>
        <dbReference type="EMBL" id="MFC6147176.1"/>
    </source>
</evidence>
<comment type="caution">
    <text evidence="5">The sequence shown here is derived from an EMBL/GenBank/DDBJ whole genome shotgun (WGS) entry which is preliminary data.</text>
</comment>
<organism evidence="5 6">
    <name type="scientific">Corynebacterium nasicanis</name>
    <dbReference type="NCBI Taxonomy" id="1448267"/>
    <lineage>
        <taxon>Bacteria</taxon>
        <taxon>Bacillati</taxon>
        <taxon>Actinomycetota</taxon>
        <taxon>Actinomycetes</taxon>
        <taxon>Mycobacteriales</taxon>
        <taxon>Corynebacteriaceae</taxon>
        <taxon>Corynebacterium</taxon>
    </lineage>
</organism>
<keyword evidence="6" id="KW-1185">Reference proteome</keyword>
<evidence type="ECO:0000259" key="4">
    <source>
        <dbReference type="Pfam" id="PF01425"/>
    </source>
</evidence>
<dbReference type="PANTHER" id="PTHR11895">
    <property type="entry name" value="TRANSAMIDASE"/>
    <property type="match status" value="1"/>
</dbReference>
<dbReference type="InterPro" id="IPR036928">
    <property type="entry name" value="AS_sf"/>
</dbReference>
<dbReference type="PANTHER" id="PTHR11895:SF7">
    <property type="entry name" value="GLUTAMYL-TRNA(GLN) AMIDOTRANSFERASE SUBUNIT A, MITOCHONDRIAL"/>
    <property type="match status" value="1"/>
</dbReference>
<dbReference type="Proteomes" id="UP001596244">
    <property type="component" value="Unassembled WGS sequence"/>
</dbReference>
<protein>
    <recommendedName>
        <fullName evidence="3">amidase</fullName>
        <ecNumber evidence="3">3.5.1.4</ecNumber>
    </recommendedName>
</protein>
<comment type="similarity">
    <text evidence="2">Belongs to the amidase family.</text>
</comment>
<dbReference type="InterPro" id="IPR023631">
    <property type="entry name" value="Amidase_dom"/>
</dbReference>